<reference evidence="5 6" key="4">
    <citation type="journal article" date="2011" name="BMC Genomics">
        <title>RNA-Seq improves annotation of protein-coding genes in the cucumber genome.</title>
        <authorList>
            <person name="Li Z."/>
            <person name="Zhang Z."/>
            <person name="Yan P."/>
            <person name="Huang S."/>
            <person name="Fei Z."/>
            <person name="Lin K."/>
        </authorList>
    </citation>
    <scope>NUCLEOTIDE SEQUENCE [LARGE SCALE GENOMIC DNA]</scope>
    <source>
        <strain evidence="6">cv. 9930</strain>
    </source>
</reference>
<keyword evidence="3" id="KW-0833">Ubl conjugation pathway</keyword>
<feature type="domain" description="At3g05675-like ankyrin-like" evidence="4">
    <location>
        <begin position="54"/>
        <end position="150"/>
    </location>
</feature>
<sequence>MFGKCVASCLKYLEAVPWTEEEEEKLRNLFIKVKFDDATSRDVMARLRLLDSVISQQGIASRLVWSISTCSNSIARNELKSLVKGLLCKSSVYEKDHLDLSEEDLYAVFRTCITSLVGLLKGSSHAVGPETCVKNITEKPLIEQISTEVRAQSGFSKLIHCNRDKKTELSFRNKVWTTAGVVWSNATRFWLATTLQKRPRYENAGRSHGSGITYSTYETTAFAIYGLV</sequence>
<reference evidence="5 6" key="3">
    <citation type="journal article" date="2010" name="BMC Genomics">
        <title>Transcriptome sequencing and comparative analysis of cucumber flowers with different sex types.</title>
        <authorList>
            <person name="Guo S."/>
            <person name="Zheng Y."/>
            <person name="Joung J.G."/>
            <person name="Liu S."/>
            <person name="Zhang Z."/>
            <person name="Crasta O.R."/>
            <person name="Sobral B.W."/>
            <person name="Xu Y."/>
            <person name="Huang S."/>
            <person name="Fei Z."/>
        </authorList>
    </citation>
    <scope>NUCLEOTIDE SEQUENCE [LARGE SCALE GENOMIC DNA]</scope>
    <source>
        <strain evidence="6">cv. 9930</strain>
    </source>
</reference>
<proteinExistence type="predicted"/>
<organism evidence="5 6">
    <name type="scientific">Cucumis sativus</name>
    <name type="common">Cucumber</name>
    <dbReference type="NCBI Taxonomy" id="3659"/>
    <lineage>
        <taxon>Eukaryota</taxon>
        <taxon>Viridiplantae</taxon>
        <taxon>Streptophyta</taxon>
        <taxon>Embryophyta</taxon>
        <taxon>Tracheophyta</taxon>
        <taxon>Spermatophyta</taxon>
        <taxon>Magnoliopsida</taxon>
        <taxon>eudicotyledons</taxon>
        <taxon>Gunneridae</taxon>
        <taxon>Pentapetalae</taxon>
        <taxon>rosids</taxon>
        <taxon>fabids</taxon>
        <taxon>Cucurbitales</taxon>
        <taxon>Cucurbitaceae</taxon>
        <taxon>Benincaseae</taxon>
        <taxon>Cucumis</taxon>
    </lineage>
</organism>
<gene>
    <name evidence="5" type="ORF">Csa_6G483330</name>
</gene>
<keyword evidence="6" id="KW-1185">Reference proteome</keyword>
<dbReference type="AlphaFoldDB" id="A0A0A0KKS4"/>
<evidence type="ECO:0000256" key="1">
    <source>
        <dbReference type="ARBA" id="ARBA00002668"/>
    </source>
</evidence>
<evidence type="ECO:0000256" key="3">
    <source>
        <dbReference type="ARBA" id="ARBA00022786"/>
    </source>
</evidence>
<evidence type="ECO:0000313" key="5">
    <source>
        <dbReference type="EMBL" id="KGN48351.1"/>
    </source>
</evidence>
<comment type="function">
    <text evidence="1">May act as a substrate-specific adapter of an E3 ubiquitin-protein ligase complex (CUL3-RBX1-BTB) which mediates the ubiquitination and subsequent proteasomal degradation of target proteins.</text>
</comment>
<protein>
    <recommendedName>
        <fullName evidence="4">At3g05675-like ankyrin-like domain-containing protein</fullName>
    </recommendedName>
</protein>
<dbReference type="InterPro" id="IPR038920">
    <property type="entry name" value="At3g05675-like"/>
</dbReference>
<dbReference type="STRING" id="3659.A0A0A0KKS4"/>
<dbReference type="GO" id="GO:0016567">
    <property type="term" value="P:protein ubiquitination"/>
    <property type="evidence" value="ECO:0007669"/>
    <property type="project" value="UniProtKB-UniPathway"/>
</dbReference>
<reference evidence="5 6" key="2">
    <citation type="journal article" date="2009" name="PLoS ONE">
        <title>An integrated genetic and cytogenetic map of the cucumber genome.</title>
        <authorList>
            <person name="Ren Y."/>
            <person name="Zhang Z."/>
            <person name="Liu J."/>
            <person name="Staub J.E."/>
            <person name="Han Y."/>
            <person name="Cheng Z."/>
            <person name="Li X."/>
            <person name="Lu J."/>
            <person name="Miao H."/>
            <person name="Kang H."/>
            <person name="Xie B."/>
            <person name="Gu X."/>
            <person name="Wang X."/>
            <person name="Du Y."/>
            <person name="Jin W."/>
            <person name="Huang S."/>
        </authorList>
    </citation>
    <scope>NUCLEOTIDE SEQUENCE [LARGE SCALE GENOMIC DNA]</scope>
    <source>
        <strain evidence="6">cv. 9930</strain>
    </source>
</reference>
<accession>A0A0A0KKS4</accession>
<evidence type="ECO:0000256" key="2">
    <source>
        <dbReference type="ARBA" id="ARBA00004906"/>
    </source>
</evidence>
<evidence type="ECO:0000259" key="4">
    <source>
        <dbReference type="Pfam" id="PF25553"/>
    </source>
</evidence>
<dbReference type="Pfam" id="PF25553">
    <property type="entry name" value="BTB-POZ_ANK-like"/>
    <property type="match status" value="1"/>
</dbReference>
<dbReference type="UniPathway" id="UPA00143"/>
<name>A0A0A0KKS4_CUCSA</name>
<dbReference type="PANTHER" id="PTHR31060:SF33">
    <property type="entry name" value="OS04G0278000 PROTEIN"/>
    <property type="match status" value="1"/>
</dbReference>
<dbReference type="InterPro" id="IPR058039">
    <property type="entry name" value="At3g05675-like_ankyrin"/>
</dbReference>
<evidence type="ECO:0000313" key="6">
    <source>
        <dbReference type="Proteomes" id="UP000029981"/>
    </source>
</evidence>
<dbReference type="PANTHER" id="PTHR31060">
    <property type="entry name" value="OSJNBA0011J08.25 PROTEIN-RELATED"/>
    <property type="match status" value="1"/>
</dbReference>
<comment type="pathway">
    <text evidence="2">Protein modification; protein ubiquitination.</text>
</comment>
<dbReference type="Gramene" id="KGN48351">
    <property type="protein sequence ID" value="KGN48351"/>
    <property type="gene ID" value="Csa_6G483330"/>
</dbReference>
<dbReference type="Proteomes" id="UP000029981">
    <property type="component" value="Chromosome 6"/>
</dbReference>
<dbReference type="EMBL" id="CM002927">
    <property type="protein sequence ID" value="KGN48351.1"/>
    <property type="molecule type" value="Genomic_DNA"/>
</dbReference>
<reference evidence="5 6" key="1">
    <citation type="journal article" date="2009" name="Nat. Genet.">
        <title>The genome of the cucumber, Cucumis sativus L.</title>
        <authorList>
            <person name="Huang S."/>
            <person name="Li R."/>
            <person name="Zhang Z."/>
            <person name="Li L."/>
            <person name="Gu X."/>
            <person name="Fan W."/>
            <person name="Lucas W.J."/>
            <person name="Wang X."/>
            <person name="Xie B."/>
            <person name="Ni P."/>
            <person name="Ren Y."/>
            <person name="Zhu H."/>
            <person name="Li J."/>
            <person name="Lin K."/>
            <person name="Jin W."/>
            <person name="Fei Z."/>
            <person name="Li G."/>
            <person name="Staub J."/>
            <person name="Kilian A."/>
            <person name="van der Vossen E.A."/>
            <person name="Wu Y."/>
            <person name="Guo J."/>
            <person name="He J."/>
            <person name="Jia Z."/>
            <person name="Ren Y."/>
            <person name="Tian G."/>
            <person name="Lu Y."/>
            <person name="Ruan J."/>
            <person name="Qian W."/>
            <person name="Wang M."/>
            <person name="Huang Q."/>
            <person name="Li B."/>
            <person name="Xuan Z."/>
            <person name="Cao J."/>
            <person name="Asan"/>
            <person name="Wu Z."/>
            <person name="Zhang J."/>
            <person name="Cai Q."/>
            <person name="Bai Y."/>
            <person name="Zhao B."/>
            <person name="Han Y."/>
            <person name="Li Y."/>
            <person name="Li X."/>
            <person name="Wang S."/>
            <person name="Shi Q."/>
            <person name="Liu S."/>
            <person name="Cho W.K."/>
            <person name="Kim J.Y."/>
            <person name="Xu Y."/>
            <person name="Heller-Uszynska K."/>
            <person name="Miao H."/>
            <person name="Cheng Z."/>
            <person name="Zhang S."/>
            <person name="Wu J."/>
            <person name="Yang Y."/>
            <person name="Kang H."/>
            <person name="Li M."/>
            <person name="Liang H."/>
            <person name="Ren X."/>
            <person name="Shi Z."/>
            <person name="Wen M."/>
            <person name="Jian M."/>
            <person name="Yang H."/>
            <person name="Zhang G."/>
            <person name="Yang Z."/>
            <person name="Chen R."/>
            <person name="Liu S."/>
            <person name="Li J."/>
            <person name="Ma L."/>
            <person name="Liu H."/>
            <person name="Zhou Y."/>
            <person name="Zhao J."/>
            <person name="Fang X."/>
            <person name="Li G."/>
            <person name="Fang L."/>
            <person name="Li Y."/>
            <person name="Liu D."/>
            <person name="Zheng H."/>
            <person name="Zhang Y."/>
            <person name="Qin N."/>
            <person name="Li Z."/>
            <person name="Yang G."/>
            <person name="Yang S."/>
            <person name="Bolund L."/>
            <person name="Kristiansen K."/>
            <person name="Zheng H."/>
            <person name="Li S."/>
            <person name="Zhang X."/>
            <person name="Yang H."/>
            <person name="Wang J."/>
            <person name="Sun R."/>
            <person name="Zhang B."/>
            <person name="Jiang S."/>
            <person name="Wang J."/>
            <person name="Du Y."/>
            <person name="Li S."/>
        </authorList>
    </citation>
    <scope>NUCLEOTIDE SEQUENCE [LARGE SCALE GENOMIC DNA]</scope>
    <source>
        <strain evidence="6">cv. 9930</strain>
    </source>
</reference>